<evidence type="ECO:0000313" key="5">
    <source>
        <dbReference type="Proteomes" id="UP000480185"/>
    </source>
</evidence>
<dbReference type="InterPro" id="IPR021729">
    <property type="entry name" value="DUF3298"/>
</dbReference>
<evidence type="ECO:0000259" key="2">
    <source>
        <dbReference type="Pfam" id="PF11738"/>
    </source>
</evidence>
<organism evidence="4 5">
    <name type="scientific">Salinibacillus xinjiangensis</name>
    <dbReference type="NCBI Taxonomy" id="1229268"/>
    <lineage>
        <taxon>Bacteria</taxon>
        <taxon>Bacillati</taxon>
        <taxon>Bacillota</taxon>
        <taxon>Bacilli</taxon>
        <taxon>Bacillales</taxon>
        <taxon>Bacillaceae</taxon>
        <taxon>Salinibacillus</taxon>
    </lineage>
</organism>
<evidence type="ECO:0000313" key="4">
    <source>
        <dbReference type="EMBL" id="MRG87107.1"/>
    </source>
</evidence>
<dbReference type="RefSeq" id="WP_153728993.1">
    <property type="nucleotide sequence ID" value="NZ_WJNH01000007.1"/>
</dbReference>
<protein>
    <submittedName>
        <fullName evidence="4">DUF3298 domain-containing protein</fullName>
    </submittedName>
</protein>
<keyword evidence="5" id="KW-1185">Reference proteome</keyword>
<evidence type="ECO:0000256" key="1">
    <source>
        <dbReference type="SAM" id="SignalP"/>
    </source>
</evidence>
<dbReference type="Proteomes" id="UP000480185">
    <property type="component" value="Unassembled WGS sequence"/>
</dbReference>
<feature type="signal peptide" evidence="1">
    <location>
        <begin position="1"/>
        <end position="21"/>
    </location>
</feature>
<dbReference type="Pfam" id="PF13739">
    <property type="entry name" value="PdaC"/>
    <property type="match status" value="1"/>
</dbReference>
<keyword evidence="1" id="KW-0732">Signal</keyword>
<dbReference type="Pfam" id="PF11738">
    <property type="entry name" value="DUF3298"/>
    <property type="match status" value="1"/>
</dbReference>
<dbReference type="EMBL" id="WJNH01000007">
    <property type="protein sequence ID" value="MRG87107.1"/>
    <property type="molecule type" value="Genomic_DNA"/>
</dbReference>
<dbReference type="Gene3D" id="3.30.565.40">
    <property type="entry name" value="Fervidobacterium nodosum Rt17-B1 like"/>
    <property type="match status" value="1"/>
</dbReference>
<dbReference type="OrthoDB" id="4990at2"/>
<sequence length="269" mass="31563">MKRVLMFFGFMLMIYSLNLFTQTADIHAEPLQIKDVSEKNKEFNIKFEDIKEKTEEYEIDMKIPIISGLQDQVFQVKFNYGIKSKAEDKKKEFIKEAKQFAQELREKGQPLRPFQLFIEPSVKMQGEIISIKSEDYIYKGGANGIQKISALNILNQKKAKYLTFADLFKEDLDYKEVINDMVKKEIEDRRAKGESFFEGEEGFQSVTDEQKFYLEENQLVLAFDEYEIAPGYMGTQTFSIPFAEIHEMLKPEIYEAIQKSELVWNQVTH</sequence>
<dbReference type="AlphaFoldDB" id="A0A6G1X835"/>
<gene>
    <name evidence="4" type="ORF">GH754_12380</name>
</gene>
<evidence type="ECO:0000259" key="3">
    <source>
        <dbReference type="Pfam" id="PF13739"/>
    </source>
</evidence>
<feature type="domain" description="DUF3298" evidence="2">
    <location>
        <begin position="165"/>
        <end position="242"/>
    </location>
</feature>
<reference evidence="4 5" key="1">
    <citation type="submission" date="2019-11" db="EMBL/GenBank/DDBJ databases">
        <authorList>
            <person name="Li J."/>
        </authorList>
    </citation>
    <scope>NUCLEOTIDE SEQUENCE [LARGE SCALE GENOMIC DNA]</scope>
    <source>
        <strain evidence="4 5">J4</strain>
    </source>
</reference>
<accession>A0A6G1X835</accession>
<feature type="chain" id="PRO_5039216986" evidence="1">
    <location>
        <begin position="22"/>
        <end position="269"/>
    </location>
</feature>
<dbReference type="Gene3D" id="3.90.640.20">
    <property type="entry name" value="Heat-shock cognate protein, ATPase"/>
    <property type="match status" value="1"/>
</dbReference>
<comment type="caution">
    <text evidence="4">The sequence shown here is derived from an EMBL/GenBank/DDBJ whole genome shotgun (WGS) entry which is preliminary data.</text>
</comment>
<dbReference type="InterPro" id="IPR025303">
    <property type="entry name" value="PdaC"/>
</dbReference>
<feature type="domain" description="Deacetylase PdaC" evidence="3">
    <location>
        <begin position="50"/>
        <end position="145"/>
    </location>
</feature>
<dbReference type="InterPro" id="IPR037126">
    <property type="entry name" value="PdaC/RsiV-like_sf"/>
</dbReference>
<proteinExistence type="predicted"/>
<name>A0A6G1X835_9BACI</name>